<reference evidence="2 3" key="1">
    <citation type="submission" date="2018-06" db="EMBL/GenBank/DDBJ databases">
        <title>Complete Genomes of Monosporascus.</title>
        <authorList>
            <person name="Robinson A.J."/>
            <person name="Natvig D.O."/>
        </authorList>
    </citation>
    <scope>NUCLEOTIDE SEQUENCE [LARGE SCALE GENOMIC DNA]</scope>
    <source>
        <strain evidence="2 3">CBS 609.92</strain>
    </source>
</reference>
<name>A0ABY0H9R0_9PEZI</name>
<comment type="caution">
    <text evidence="2">The sequence shown here is derived from an EMBL/GenBank/DDBJ whole genome shotgun (WGS) entry which is preliminary data.</text>
</comment>
<gene>
    <name evidence="2" type="ORF">DL762_004814</name>
</gene>
<proteinExistence type="predicted"/>
<feature type="region of interest" description="Disordered" evidence="1">
    <location>
        <begin position="414"/>
        <end position="438"/>
    </location>
</feature>
<dbReference type="EMBL" id="QJNS01000118">
    <property type="protein sequence ID" value="RYO86333.1"/>
    <property type="molecule type" value="Genomic_DNA"/>
</dbReference>
<feature type="region of interest" description="Disordered" evidence="1">
    <location>
        <begin position="553"/>
        <end position="634"/>
    </location>
</feature>
<feature type="compositionally biased region" description="Low complexity" evidence="1">
    <location>
        <begin position="39"/>
        <end position="48"/>
    </location>
</feature>
<feature type="region of interest" description="Disordered" evidence="1">
    <location>
        <begin position="202"/>
        <end position="299"/>
    </location>
</feature>
<accession>A0ABY0H9R0</accession>
<keyword evidence="3" id="KW-1185">Reference proteome</keyword>
<protein>
    <submittedName>
        <fullName evidence="2">Uncharacterized protein</fullName>
    </submittedName>
</protein>
<feature type="compositionally biased region" description="Low complexity" evidence="1">
    <location>
        <begin position="87"/>
        <end position="101"/>
    </location>
</feature>
<evidence type="ECO:0000313" key="3">
    <source>
        <dbReference type="Proteomes" id="UP000294003"/>
    </source>
</evidence>
<feature type="region of interest" description="Disordered" evidence="1">
    <location>
        <begin position="1"/>
        <end position="67"/>
    </location>
</feature>
<evidence type="ECO:0000313" key="2">
    <source>
        <dbReference type="EMBL" id="RYO86333.1"/>
    </source>
</evidence>
<feature type="compositionally biased region" description="Polar residues" evidence="1">
    <location>
        <begin position="284"/>
        <end position="295"/>
    </location>
</feature>
<organism evidence="2 3">
    <name type="scientific">Monosporascus cannonballus</name>
    <dbReference type="NCBI Taxonomy" id="155416"/>
    <lineage>
        <taxon>Eukaryota</taxon>
        <taxon>Fungi</taxon>
        <taxon>Dikarya</taxon>
        <taxon>Ascomycota</taxon>
        <taxon>Pezizomycotina</taxon>
        <taxon>Sordariomycetes</taxon>
        <taxon>Xylariomycetidae</taxon>
        <taxon>Xylariales</taxon>
        <taxon>Xylariales incertae sedis</taxon>
        <taxon>Monosporascus</taxon>
    </lineage>
</organism>
<evidence type="ECO:0000256" key="1">
    <source>
        <dbReference type="SAM" id="MobiDB-lite"/>
    </source>
</evidence>
<feature type="compositionally biased region" description="Low complexity" evidence="1">
    <location>
        <begin position="573"/>
        <end position="594"/>
    </location>
</feature>
<feature type="region of interest" description="Disordered" evidence="1">
    <location>
        <begin position="84"/>
        <end position="132"/>
    </location>
</feature>
<dbReference type="Proteomes" id="UP000294003">
    <property type="component" value="Unassembled WGS sequence"/>
</dbReference>
<sequence length="634" mass="68338">MVSFFGLKIGGERKKKCDKDPEEDLRRDRKLLSRDGDRSAPPSRPGSSRSHKKLKRQPTDLPFGFGNDKEAALSVVGLPSPHQFVDSSYSSLRQYSSNPSLGSAWKNGSTPDLTKPRTPVEQGARPSTSCRAKPRIDSIDVSVARETSSASIPPLISPAATPKSPLGQYELTLNLPSEGVSLLGGCEDALKAPEPLRIVKKFSGIERAGDQETNPLGKPPSPPQSIKADETDRSPALGKVGSTRETGRPSSGSTYRVSADLDNEFRELSEHLGYGPNSVPSPPTSVHQASESASNDALMEDREAPIIQNVMARRNTPTFGSARRKSMELRVERSDMFTIAVGPSIPKKSSARAARPAALNLDVRSAASDWNGPKSAPFAMNRAPWTPLEQSPLGRNPVVDDCELKATLEDSFDHAAPQTPESPVLPPSGPLGSQGNPAVKLRIGPILRNTEPEDDPEERIRNFRFPDLPRFEECPASKWAEKISTSTSALMTSPPNYAASPTCPLPTPPQLKRVATTPNLSNWPLPSPTMGLPPPLEPPPCMPAALAESRTSRVRSFSRPWTPTQEPLRFEITTPATTTASAAAMTATPASKAASPRREQSPRRPPPRSPPYAVMDRGLRRPGIVGDDFGGGFI</sequence>
<feature type="compositionally biased region" description="Basic and acidic residues" evidence="1">
    <location>
        <begin position="10"/>
        <end position="38"/>
    </location>
</feature>